<keyword evidence="7" id="KW-0520">NAD</keyword>
<keyword evidence="3" id="KW-0285">Flavoprotein</keyword>
<evidence type="ECO:0000256" key="5">
    <source>
        <dbReference type="ARBA" id="ARBA00022857"/>
    </source>
</evidence>
<evidence type="ECO:0000256" key="2">
    <source>
        <dbReference type="ARBA" id="ARBA00007118"/>
    </source>
</evidence>
<evidence type="ECO:0000256" key="4">
    <source>
        <dbReference type="ARBA" id="ARBA00022643"/>
    </source>
</evidence>
<dbReference type="SUPFAM" id="SSF55469">
    <property type="entry name" value="FMN-dependent nitroreductase-like"/>
    <property type="match status" value="1"/>
</dbReference>
<evidence type="ECO:0000256" key="1">
    <source>
        <dbReference type="ARBA" id="ARBA00001917"/>
    </source>
</evidence>
<keyword evidence="4" id="KW-0288">FMN</keyword>
<proteinExistence type="inferred from homology"/>
<feature type="domain" description="Nitroreductase" evidence="8">
    <location>
        <begin position="8"/>
        <end position="171"/>
    </location>
</feature>
<dbReference type="CDD" id="cd02135">
    <property type="entry name" value="YdjA-like"/>
    <property type="match status" value="1"/>
</dbReference>
<evidence type="ECO:0000313" key="10">
    <source>
        <dbReference type="Proteomes" id="UP001596494"/>
    </source>
</evidence>
<organism evidence="9 10">
    <name type="scientific">Halobacillus campisalis</name>
    <dbReference type="NCBI Taxonomy" id="435909"/>
    <lineage>
        <taxon>Bacteria</taxon>
        <taxon>Bacillati</taxon>
        <taxon>Bacillota</taxon>
        <taxon>Bacilli</taxon>
        <taxon>Bacillales</taxon>
        <taxon>Bacillaceae</taxon>
        <taxon>Halobacillus</taxon>
    </lineage>
</organism>
<comment type="caution">
    <text evidence="9">The sequence shown here is derived from an EMBL/GenBank/DDBJ whole genome shotgun (WGS) entry which is preliminary data.</text>
</comment>
<protein>
    <submittedName>
        <fullName evidence="9">Nitroreductase</fullName>
    </submittedName>
</protein>
<comment type="cofactor">
    <cofactor evidence="1">
        <name>FMN</name>
        <dbReference type="ChEBI" id="CHEBI:58210"/>
    </cofactor>
</comment>
<evidence type="ECO:0000256" key="6">
    <source>
        <dbReference type="ARBA" id="ARBA00023002"/>
    </source>
</evidence>
<dbReference type="Gene3D" id="3.40.109.10">
    <property type="entry name" value="NADH Oxidase"/>
    <property type="match status" value="1"/>
</dbReference>
<dbReference type="PANTHER" id="PTHR43821:SF1">
    <property type="entry name" value="NAD(P)H NITROREDUCTASE YDJA-RELATED"/>
    <property type="match status" value="1"/>
</dbReference>
<dbReference type="EMBL" id="JBHTBY010000011">
    <property type="protein sequence ID" value="MFC7321977.1"/>
    <property type="molecule type" value="Genomic_DNA"/>
</dbReference>
<dbReference type="Proteomes" id="UP001596494">
    <property type="component" value="Unassembled WGS sequence"/>
</dbReference>
<gene>
    <name evidence="9" type="ORF">ACFQMN_13905</name>
</gene>
<comment type="similarity">
    <text evidence="2">Belongs to the nitroreductase family.</text>
</comment>
<dbReference type="InterPro" id="IPR029479">
    <property type="entry name" value="Nitroreductase"/>
</dbReference>
<evidence type="ECO:0000259" key="8">
    <source>
        <dbReference type="Pfam" id="PF00881"/>
    </source>
</evidence>
<reference evidence="10" key="1">
    <citation type="journal article" date="2019" name="Int. J. Syst. Evol. Microbiol.">
        <title>The Global Catalogue of Microorganisms (GCM) 10K type strain sequencing project: providing services to taxonomists for standard genome sequencing and annotation.</title>
        <authorList>
            <consortium name="The Broad Institute Genomics Platform"/>
            <consortium name="The Broad Institute Genome Sequencing Center for Infectious Disease"/>
            <person name="Wu L."/>
            <person name="Ma J."/>
        </authorList>
    </citation>
    <scope>NUCLEOTIDE SEQUENCE [LARGE SCALE GENOMIC DNA]</scope>
    <source>
        <strain evidence="10">CCUG 73951</strain>
    </source>
</reference>
<name>A0ABW2K6M8_9BACI</name>
<dbReference type="InterPro" id="IPR000415">
    <property type="entry name" value="Nitroreductase-like"/>
</dbReference>
<dbReference type="InterPro" id="IPR026021">
    <property type="entry name" value="YdjA-like"/>
</dbReference>
<keyword evidence="10" id="KW-1185">Reference proteome</keyword>
<keyword evidence="5" id="KW-0521">NADP</keyword>
<sequence>MLDIIEAIKERRSIHEFSPKRIEESILQEIFNIASWAPNHRMKQPWQVLLFQESGSDDYASLVIESYVRNGLTEGYSADKTERMMKGIKKFLVEIPHHALIYMEKDMDDHKYEEDYAAVCAFIQNVQLAAWAHKIGVLWTSSPYIHDKKFIEGIGLNSDQHKIVGVLQMGYPKKIPRAKNRGTVSINIKKDSFIQRN</sequence>
<keyword evidence="6" id="KW-0560">Oxidoreductase</keyword>
<evidence type="ECO:0000313" key="9">
    <source>
        <dbReference type="EMBL" id="MFC7321977.1"/>
    </source>
</evidence>
<dbReference type="Pfam" id="PF00881">
    <property type="entry name" value="Nitroreductase"/>
    <property type="match status" value="1"/>
</dbReference>
<evidence type="ECO:0000256" key="7">
    <source>
        <dbReference type="ARBA" id="ARBA00023027"/>
    </source>
</evidence>
<evidence type="ECO:0000256" key="3">
    <source>
        <dbReference type="ARBA" id="ARBA00022630"/>
    </source>
</evidence>
<accession>A0ABW2K6M8</accession>
<dbReference type="PANTHER" id="PTHR43821">
    <property type="entry name" value="NAD(P)H NITROREDUCTASE YDJA-RELATED"/>
    <property type="match status" value="1"/>
</dbReference>
<dbReference type="InterPro" id="IPR052530">
    <property type="entry name" value="NAD(P)H_nitroreductase"/>
</dbReference>
<dbReference type="RefSeq" id="WP_289215901.1">
    <property type="nucleotide sequence ID" value="NZ_JAPVRC010000004.1"/>
</dbReference>